<comment type="similarity">
    <text evidence="2 14 15">Belongs to the TonB-dependent receptor family.</text>
</comment>
<evidence type="ECO:0000259" key="18">
    <source>
        <dbReference type="Pfam" id="PF07715"/>
    </source>
</evidence>
<evidence type="ECO:0000256" key="1">
    <source>
        <dbReference type="ARBA" id="ARBA00004571"/>
    </source>
</evidence>
<sequence>MSSRNNLSFCLSSLTLSLLLPCSVYAQQNQDVIEEVNVIGKLTEFGATKSRIPVVETSRSVSIETAANFLEKGALNLSQVATYSAGVSGEAFGYATRGDTIYSRGVAIPRYRDSIQELFGSFNTTRVETYVLEQVEILKGPASVLYGQGTPGGIVNGVSKTPKEDTFREIFTEVGNNDRVAGGLDFNGKLDDSGKWLGRFVAYGRESDTQVDFVNDDTFVFLPSVTYKPNDNTEFTATYEFHKTDSVTAAQFVPVEGTLFPIEGVGFIDPDVFIGVPGFDRYDSESDQVSFLAKHQINAWLGVEATALYRSGEVDYQQAWPTFTGAGNSRYLNQIIGAPVATPSTIARTFFQTTNTFDQAAVDVRFLFDFTTGDLTHEVLAGVQYQDVATDDSRSFIAAAGIAQGNFDFVLDLANPVYNGLFPDQAAFDAALVDRPEQTVEDIGFYISDQISWNQWRFTLGLRSDEVDNEDGTRTQSDDAISTSVGALYRFENGLSPYINYSESFETVVGIDSDGNQLEPEEAEQYEVGVKYASNDGKSLVTLAAYDIKITNLPNPNATPVSAGQQQGEASIKGVELEGRGYWGDFYWQLAASLLNARDPNDFALQAVAEKQASAWVTWKPTFGNLTGFKAGLGVRYFGESVAETLINQDTNPELLKYVTPSYTLADFMIGYEFLNWDVTLNVRNLEDKEYLTSCLTRGDCFPGVRRTAVAKVTYNF</sequence>
<keyword evidence="6 14" id="KW-0812">Transmembrane</keyword>
<evidence type="ECO:0000256" key="5">
    <source>
        <dbReference type="ARBA" id="ARBA00022496"/>
    </source>
</evidence>
<proteinExistence type="inferred from homology"/>
<dbReference type="Pfam" id="PF07715">
    <property type="entry name" value="Plug"/>
    <property type="match status" value="1"/>
</dbReference>
<evidence type="ECO:0000313" key="20">
    <source>
        <dbReference type="Proteomes" id="UP001465153"/>
    </source>
</evidence>
<keyword evidence="9" id="KW-0406">Ion transport</keyword>
<keyword evidence="12 19" id="KW-0675">Receptor</keyword>
<dbReference type="PANTHER" id="PTHR32552:SF68">
    <property type="entry name" value="FERRICHROME OUTER MEMBRANE TRANSPORTER_PHAGE RECEPTOR"/>
    <property type="match status" value="1"/>
</dbReference>
<dbReference type="Pfam" id="PF00593">
    <property type="entry name" value="TonB_dep_Rec_b-barrel"/>
    <property type="match status" value="1"/>
</dbReference>
<dbReference type="InterPro" id="IPR039426">
    <property type="entry name" value="TonB-dep_rcpt-like"/>
</dbReference>
<evidence type="ECO:0000256" key="9">
    <source>
        <dbReference type="ARBA" id="ARBA00023065"/>
    </source>
</evidence>
<evidence type="ECO:0000256" key="8">
    <source>
        <dbReference type="ARBA" id="ARBA00023004"/>
    </source>
</evidence>
<evidence type="ECO:0000256" key="13">
    <source>
        <dbReference type="ARBA" id="ARBA00023237"/>
    </source>
</evidence>
<dbReference type="Proteomes" id="UP001465153">
    <property type="component" value="Unassembled WGS sequence"/>
</dbReference>
<accession>A0ABQ0ABD8</accession>
<organism evidence="19 20">
    <name type="scientific">Sessilibacter corallicola</name>
    <dbReference type="NCBI Taxonomy" id="2904075"/>
    <lineage>
        <taxon>Bacteria</taxon>
        <taxon>Pseudomonadati</taxon>
        <taxon>Pseudomonadota</taxon>
        <taxon>Gammaproteobacteria</taxon>
        <taxon>Cellvibrionales</taxon>
        <taxon>Cellvibrionaceae</taxon>
        <taxon>Sessilibacter</taxon>
    </lineage>
</organism>
<evidence type="ECO:0000256" key="7">
    <source>
        <dbReference type="ARBA" id="ARBA00022729"/>
    </source>
</evidence>
<evidence type="ECO:0000256" key="2">
    <source>
        <dbReference type="ARBA" id="ARBA00009810"/>
    </source>
</evidence>
<protein>
    <submittedName>
        <fullName evidence="19">TonB-dependent siderophore receptor</fullName>
    </submittedName>
</protein>
<feature type="domain" description="TonB-dependent receptor plug" evidence="18">
    <location>
        <begin position="55"/>
        <end position="154"/>
    </location>
</feature>
<dbReference type="InterPro" id="IPR036942">
    <property type="entry name" value="Beta-barrel_TonB_sf"/>
</dbReference>
<comment type="subcellular location">
    <subcellularLocation>
        <location evidence="1 14">Cell outer membrane</location>
        <topology evidence="1 14">Multi-pass membrane protein</topology>
    </subcellularLocation>
</comment>
<keyword evidence="11 14" id="KW-0472">Membrane</keyword>
<dbReference type="CDD" id="cd01347">
    <property type="entry name" value="ligand_gated_channel"/>
    <property type="match status" value="1"/>
</dbReference>
<gene>
    <name evidence="19" type="ORF">NBRC116591_27780</name>
</gene>
<reference evidence="19 20" key="1">
    <citation type="submission" date="2024-04" db="EMBL/GenBank/DDBJ databases">
        <title>Draft genome sequence of Sessilibacter corallicola NBRC 116591.</title>
        <authorList>
            <person name="Miyakawa T."/>
            <person name="Kusuya Y."/>
            <person name="Miura T."/>
        </authorList>
    </citation>
    <scope>NUCLEOTIDE SEQUENCE [LARGE SCALE GENOMIC DNA]</scope>
    <source>
        <strain evidence="19 20">KU-00831-HH</strain>
    </source>
</reference>
<keyword evidence="10 15" id="KW-0798">TonB box</keyword>
<evidence type="ECO:0000259" key="17">
    <source>
        <dbReference type="Pfam" id="PF00593"/>
    </source>
</evidence>
<evidence type="ECO:0000256" key="4">
    <source>
        <dbReference type="ARBA" id="ARBA00022452"/>
    </source>
</evidence>
<evidence type="ECO:0000256" key="10">
    <source>
        <dbReference type="ARBA" id="ARBA00023077"/>
    </source>
</evidence>
<name>A0ABQ0ABD8_9GAMM</name>
<feature type="signal peptide" evidence="16">
    <location>
        <begin position="1"/>
        <end position="26"/>
    </location>
</feature>
<feature type="domain" description="TonB-dependent receptor-like beta-barrel" evidence="17">
    <location>
        <begin position="229"/>
        <end position="686"/>
    </location>
</feature>
<evidence type="ECO:0000256" key="6">
    <source>
        <dbReference type="ARBA" id="ARBA00022692"/>
    </source>
</evidence>
<dbReference type="RefSeq" id="WP_353303639.1">
    <property type="nucleotide sequence ID" value="NZ_BAABWN010000009.1"/>
</dbReference>
<dbReference type="NCBIfam" id="TIGR01783">
    <property type="entry name" value="TonB-siderophor"/>
    <property type="match status" value="1"/>
</dbReference>
<evidence type="ECO:0000256" key="12">
    <source>
        <dbReference type="ARBA" id="ARBA00023170"/>
    </source>
</evidence>
<evidence type="ECO:0000256" key="3">
    <source>
        <dbReference type="ARBA" id="ARBA00022448"/>
    </source>
</evidence>
<evidence type="ECO:0000256" key="16">
    <source>
        <dbReference type="SAM" id="SignalP"/>
    </source>
</evidence>
<dbReference type="SUPFAM" id="SSF56935">
    <property type="entry name" value="Porins"/>
    <property type="match status" value="1"/>
</dbReference>
<keyword evidence="20" id="KW-1185">Reference proteome</keyword>
<keyword evidence="7 16" id="KW-0732">Signal</keyword>
<comment type="caution">
    <text evidence="19">The sequence shown here is derived from an EMBL/GenBank/DDBJ whole genome shotgun (WGS) entry which is preliminary data.</text>
</comment>
<dbReference type="InterPro" id="IPR012910">
    <property type="entry name" value="Plug_dom"/>
</dbReference>
<evidence type="ECO:0000256" key="14">
    <source>
        <dbReference type="PROSITE-ProRule" id="PRU01360"/>
    </source>
</evidence>
<evidence type="ECO:0000256" key="15">
    <source>
        <dbReference type="RuleBase" id="RU003357"/>
    </source>
</evidence>
<keyword evidence="4 14" id="KW-1134">Transmembrane beta strand</keyword>
<dbReference type="PROSITE" id="PS52016">
    <property type="entry name" value="TONB_DEPENDENT_REC_3"/>
    <property type="match status" value="1"/>
</dbReference>
<dbReference type="PANTHER" id="PTHR32552">
    <property type="entry name" value="FERRICHROME IRON RECEPTOR-RELATED"/>
    <property type="match status" value="1"/>
</dbReference>
<dbReference type="InterPro" id="IPR037066">
    <property type="entry name" value="Plug_dom_sf"/>
</dbReference>
<feature type="chain" id="PRO_5045946732" evidence="16">
    <location>
        <begin position="27"/>
        <end position="717"/>
    </location>
</feature>
<keyword evidence="8" id="KW-0408">Iron</keyword>
<dbReference type="Gene3D" id="2.170.130.10">
    <property type="entry name" value="TonB-dependent receptor, plug domain"/>
    <property type="match status" value="1"/>
</dbReference>
<keyword evidence="13 14" id="KW-0998">Cell outer membrane</keyword>
<dbReference type="InterPro" id="IPR000531">
    <property type="entry name" value="Beta-barrel_TonB"/>
</dbReference>
<evidence type="ECO:0000313" key="19">
    <source>
        <dbReference type="EMBL" id="GAA6168967.1"/>
    </source>
</evidence>
<dbReference type="EMBL" id="BAABWN010000009">
    <property type="protein sequence ID" value="GAA6168967.1"/>
    <property type="molecule type" value="Genomic_DNA"/>
</dbReference>
<evidence type="ECO:0000256" key="11">
    <source>
        <dbReference type="ARBA" id="ARBA00023136"/>
    </source>
</evidence>
<dbReference type="Gene3D" id="2.40.170.20">
    <property type="entry name" value="TonB-dependent receptor, beta-barrel domain"/>
    <property type="match status" value="1"/>
</dbReference>
<keyword evidence="5" id="KW-0410">Iron transport</keyword>
<keyword evidence="3 14" id="KW-0813">Transport</keyword>
<dbReference type="InterPro" id="IPR010105">
    <property type="entry name" value="TonB_sidphr_rcpt"/>
</dbReference>